<accession>A0A098B1A4</accession>
<dbReference type="PATRIC" id="fig|49338.4.peg.2419"/>
<dbReference type="EMBL" id="LOCK01000026">
    <property type="protein sequence ID" value="KTE91401.1"/>
    <property type="molecule type" value="Genomic_DNA"/>
</dbReference>
<evidence type="ECO:0000313" key="4">
    <source>
        <dbReference type="Proteomes" id="UP000054623"/>
    </source>
</evidence>
<proteinExistence type="predicted"/>
<feature type="transmembrane region" description="Helical" evidence="1">
    <location>
        <begin position="29"/>
        <end position="50"/>
    </location>
</feature>
<organism evidence="2">
    <name type="scientific">Desulfitobacterium hafniense</name>
    <name type="common">Desulfitobacterium frappieri</name>
    <dbReference type="NCBI Taxonomy" id="49338"/>
    <lineage>
        <taxon>Bacteria</taxon>
        <taxon>Bacillati</taxon>
        <taxon>Bacillota</taxon>
        <taxon>Clostridia</taxon>
        <taxon>Eubacteriales</taxon>
        <taxon>Desulfitobacteriaceae</taxon>
        <taxon>Desulfitobacterium</taxon>
    </lineage>
</organism>
<protein>
    <submittedName>
        <fullName evidence="2">Uncharacterized protein</fullName>
    </submittedName>
</protein>
<evidence type="ECO:0000313" key="2">
    <source>
        <dbReference type="EMBL" id="CDX02132.1"/>
    </source>
</evidence>
<dbReference type="Proteomes" id="UP000054623">
    <property type="component" value="Unassembled WGS sequence"/>
</dbReference>
<name>A0A098B1A4_DESHA</name>
<dbReference type="AlphaFoldDB" id="A0A098B1A4"/>
<dbReference type="EMBL" id="LK996017">
    <property type="protein sequence ID" value="CDX02132.1"/>
    <property type="molecule type" value="Genomic_DNA"/>
</dbReference>
<keyword evidence="1" id="KW-0472">Membrane</keyword>
<evidence type="ECO:0000313" key="3">
    <source>
        <dbReference type="EMBL" id="KTE91401.1"/>
    </source>
</evidence>
<sequence>MIGENSHRAFKEIIGKKHGLNGEVGKGELFMGDIIMVYIIPMIILFIIYYKVFRIADDVKEIKRMLENSGKSETNKKDCSCSGRQQ</sequence>
<keyword evidence="1" id="KW-1133">Transmembrane helix</keyword>
<keyword evidence="1" id="KW-0812">Transmembrane</keyword>
<gene>
    <name evidence="3" type="ORF">AT727_22460</name>
    <name evidence="2" type="ORF">DPCES_2245</name>
</gene>
<reference evidence="2" key="1">
    <citation type="submission" date="2014-07" db="EMBL/GenBank/DDBJ databases">
        <authorList>
            <person name="Hornung V.Bastian."/>
        </authorList>
    </citation>
    <scope>NUCLEOTIDE SEQUENCE</scope>
    <source>
        <strain evidence="2">PCE-S</strain>
    </source>
</reference>
<evidence type="ECO:0000256" key="1">
    <source>
        <dbReference type="SAM" id="Phobius"/>
    </source>
</evidence>
<reference evidence="3 4" key="2">
    <citation type="submission" date="2015-12" db="EMBL/GenBank/DDBJ databases">
        <title>Draft Genome Sequence of Desulfitobacterium hafniense Strain DH, a Sulfate-reducing Bacterium Isolated from Paddy Soils.</title>
        <authorList>
            <person name="Bao P."/>
            <person name="Zhang X."/>
            <person name="Li G."/>
        </authorList>
    </citation>
    <scope>NUCLEOTIDE SEQUENCE [LARGE SCALE GENOMIC DNA]</scope>
    <source>
        <strain evidence="3 4">DH</strain>
    </source>
</reference>
<dbReference type="RefSeq" id="WP_005812662.1">
    <property type="nucleotide sequence ID" value="NZ_CABKQQ010000042.1"/>
</dbReference>